<dbReference type="KEGG" id="gla:GL50803_008955"/>
<evidence type="ECO:0000313" key="2">
    <source>
        <dbReference type="EMBL" id="KAE8301360.1"/>
    </source>
</evidence>
<feature type="region of interest" description="Disordered" evidence="1">
    <location>
        <begin position="316"/>
        <end position="344"/>
    </location>
</feature>
<feature type="region of interest" description="Disordered" evidence="1">
    <location>
        <begin position="367"/>
        <end position="387"/>
    </location>
</feature>
<dbReference type="Proteomes" id="UP000001548">
    <property type="component" value="Unassembled WGS sequence"/>
</dbReference>
<organism evidence="2 3">
    <name type="scientific">Giardia intestinalis (strain ATCC 50803 / WB clone C6)</name>
    <name type="common">Giardia lamblia</name>
    <dbReference type="NCBI Taxonomy" id="184922"/>
    <lineage>
        <taxon>Eukaryota</taxon>
        <taxon>Metamonada</taxon>
        <taxon>Diplomonadida</taxon>
        <taxon>Hexamitidae</taxon>
        <taxon>Giardiinae</taxon>
        <taxon>Giardia</taxon>
    </lineage>
</organism>
<feature type="region of interest" description="Disordered" evidence="1">
    <location>
        <begin position="1"/>
        <end position="36"/>
    </location>
</feature>
<name>A8BCJ3_GIAIC</name>
<comment type="caution">
    <text evidence="2">The sequence shown here is derived from an EMBL/GenBank/DDBJ whole genome shotgun (WGS) entry which is preliminary data.</text>
</comment>
<feature type="region of interest" description="Disordered" evidence="1">
    <location>
        <begin position="103"/>
        <end position="136"/>
    </location>
</feature>
<dbReference type="VEuPathDB" id="GiardiaDB:GL50803_8955"/>
<reference evidence="2 3" key="1">
    <citation type="journal article" date="2007" name="Science">
        <title>Genomic minimalism in the early diverging intestinal parasite Giardia lamblia.</title>
        <authorList>
            <person name="Morrison H.G."/>
            <person name="McArthur A.G."/>
            <person name="Gillin F.D."/>
            <person name="Aley S.B."/>
            <person name="Adam R.D."/>
            <person name="Olsen G.J."/>
            <person name="Best A.A."/>
            <person name="Cande W.Z."/>
            <person name="Chen F."/>
            <person name="Cipriano M.J."/>
            <person name="Davids B.J."/>
            <person name="Dawson S.C."/>
            <person name="Elmendorf H.G."/>
            <person name="Hehl A.B."/>
            <person name="Holder M.E."/>
            <person name="Huse S.M."/>
            <person name="Kim U.U."/>
            <person name="Lasek-Nesselquist E."/>
            <person name="Manning G."/>
            <person name="Nigam A."/>
            <person name="Nixon J.E."/>
            <person name="Palm D."/>
            <person name="Passamaneck N.E."/>
            <person name="Prabhu A."/>
            <person name="Reich C.I."/>
            <person name="Reiner D.S."/>
            <person name="Samuelson J."/>
            <person name="Svard S.G."/>
            <person name="Sogin M.L."/>
        </authorList>
    </citation>
    <scope>NUCLEOTIDE SEQUENCE [LARGE SCALE GENOMIC DNA]</scope>
    <source>
        <strain evidence="2 3">WB C6</strain>
    </source>
</reference>
<evidence type="ECO:0000313" key="3">
    <source>
        <dbReference type="Proteomes" id="UP000001548"/>
    </source>
</evidence>
<feature type="compositionally biased region" description="Polar residues" evidence="1">
    <location>
        <begin position="104"/>
        <end position="119"/>
    </location>
</feature>
<dbReference type="AlphaFoldDB" id="A8BCJ3"/>
<keyword evidence="3" id="KW-1185">Reference proteome</keyword>
<dbReference type="RefSeq" id="XP_001707917.1">
    <property type="nucleotide sequence ID" value="XM_001707865.1"/>
</dbReference>
<gene>
    <name evidence="2" type="ORF">GL50803_008955</name>
</gene>
<dbReference type="GeneID" id="5700826"/>
<protein>
    <submittedName>
        <fullName evidence="2">Uncharacterized protein</fullName>
    </submittedName>
</protein>
<accession>A8BCJ3</accession>
<evidence type="ECO:0000256" key="1">
    <source>
        <dbReference type="SAM" id="MobiDB-lite"/>
    </source>
</evidence>
<proteinExistence type="predicted"/>
<dbReference type="OMA" id="FLRQCNG"/>
<feature type="compositionally biased region" description="Polar residues" evidence="1">
    <location>
        <begin position="1"/>
        <end position="13"/>
    </location>
</feature>
<sequence>MKLSNDLFQQEGQLSDDFEREDGGINPDQANSGPQCAASGLNFDFAEGGKFHNFRARAVTKLNMPVFQTDLSPIYRKSESKLGPKHVSPIMSLQSLDGLGSVRRVSSISKPPSSETYPLTTKHKINPTNASEGGNPIYFAKKTTRLKPSMIKKNTCNVSNAQRRSSDLTTQTPPLPGVTLLSDSLTFSANTVPHIGENTIGSSSHVGISLGHSLGVEFREPYEVKKYGSSISNPPGKEVGIAKKAELETELLNQKIQFSNQQPAHVLRKKFGDPVKAPASAGRAYGSRAPMRARTISDSAYIRDSIAKMNSVGVESKSVRPVPAGISSSSNPPRMHPSQRRDEAQGSLLRISIQNTDATGPHLVEITQPSHQSANQRRRPQSADSALYARRRVTSTSALITPSHDLHESKELNQRLTKSSCIDMNSTVNLAFSVRGRDAENAVSVQKRPQSATTGNSKEYLLAGSYKLPFTKQNVRARLGLKKIEPTVKPIDRIHEVIGFNPSGYMYEKGRIEREKQEFLRQCNGAVRQYPVSATLYPRKPQRLSWHGITNVKQGGTSENATGMEAHSPATESHGRCTLQDEGDQMNVISFDSKGEKPGNQVLQTPIRRQQGPASARTAILETPEKRPSNAMVVQQYIASLSGAQGSRPASAAAGTLGVDSLPTKVFITKEPLPLRRTHHKHQFSMFYDPNATTEVYDRTVRLRSRPSSASKTLSTKH</sequence>
<dbReference type="EMBL" id="AACB03000005">
    <property type="protein sequence ID" value="KAE8301360.1"/>
    <property type="molecule type" value="Genomic_DNA"/>
</dbReference>
<dbReference type="HOGENOM" id="CLU_385182_0_0_1"/>